<proteinExistence type="predicted"/>
<protein>
    <recommendedName>
        <fullName evidence="4">Chromo domain-containing protein</fullName>
    </recommendedName>
</protein>
<evidence type="ECO:0000313" key="3">
    <source>
        <dbReference type="Proteomes" id="UP001224890"/>
    </source>
</evidence>
<dbReference type="GeneID" id="85461073"/>
<dbReference type="Proteomes" id="UP001224890">
    <property type="component" value="Unassembled WGS sequence"/>
</dbReference>
<evidence type="ECO:0008006" key="4">
    <source>
        <dbReference type="Google" id="ProtNLM"/>
    </source>
</evidence>
<sequence length="268" mass="29480">MSTLTIVVVIEAPGDQTGDISSPPTEAAGSKHVVGADSEDASINAHDLLIFDKIIGHRRDPQTQMISHMRVRWRNGALTWEPEASIQKCAGQHLLSYWDCVNGTREDAMAESSRRIPEIEKHMTTTASIVTLDLCWVASLERPREPETDVPYSERATLGSSAVGEGGRERATIPVVRRSKRHSRQSLKAIAGPDTVATAQTNAVGPARRQVRKRDSHGQRRVDGIADKLAPAVVRSNRRLSTTELMAHKSRRLADDATKPSSKRARLF</sequence>
<feature type="region of interest" description="Disordered" evidence="1">
    <location>
        <begin position="248"/>
        <end position="268"/>
    </location>
</feature>
<evidence type="ECO:0000256" key="1">
    <source>
        <dbReference type="SAM" id="MobiDB-lite"/>
    </source>
</evidence>
<name>A0AAJ0A5U8_9PEZI</name>
<keyword evidence="3" id="KW-1185">Reference proteome</keyword>
<dbReference type="EMBL" id="JAHMHR010000107">
    <property type="protein sequence ID" value="KAK1657051.1"/>
    <property type="molecule type" value="Genomic_DNA"/>
</dbReference>
<comment type="caution">
    <text evidence="2">The sequence shown here is derived from an EMBL/GenBank/DDBJ whole genome shotgun (WGS) entry which is preliminary data.</text>
</comment>
<organism evidence="2 3">
    <name type="scientific">Colletotrichum godetiae</name>
    <dbReference type="NCBI Taxonomy" id="1209918"/>
    <lineage>
        <taxon>Eukaryota</taxon>
        <taxon>Fungi</taxon>
        <taxon>Dikarya</taxon>
        <taxon>Ascomycota</taxon>
        <taxon>Pezizomycotina</taxon>
        <taxon>Sordariomycetes</taxon>
        <taxon>Hypocreomycetidae</taxon>
        <taxon>Glomerellales</taxon>
        <taxon>Glomerellaceae</taxon>
        <taxon>Colletotrichum</taxon>
        <taxon>Colletotrichum acutatum species complex</taxon>
    </lineage>
</organism>
<feature type="region of interest" description="Disordered" evidence="1">
    <location>
        <begin position="202"/>
        <end position="224"/>
    </location>
</feature>
<reference evidence="2" key="1">
    <citation type="submission" date="2021-06" db="EMBL/GenBank/DDBJ databases">
        <title>Comparative genomics, transcriptomics and evolutionary studies reveal genomic signatures of adaptation to plant cell wall in hemibiotrophic fungi.</title>
        <authorList>
            <consortium name="DOE Joint Genome Institute"/>
            <person name="Baroncelli R."/>
            <person name="Diaz J.F."/>
            <person name="Benocci T."/>
            <person name="Peng M."/>
            <person name="Battaglia E."/>
            <person name="Haridas S."/>
            <person name="Andreopoulos W."/>
            <person name="Labutti K."/>
            <person name="Pangilinan J."/>
            <person name="Floch G.L."/>
            <person name="Makela M.R."/>
            <person name="Henrissat B."/>
            <person name="Grigoriev I.V."/>
            <person name="Crouch J.A."/>
            <person name="De Vries R.P."/>
            <person name="Sukno S.A."/>
            <person name="Thon M.R."/>
        </authorList>
    </citation>
    <scope>NUCLEOTIDE SEQUENCE</scope>
    <source>
        <strain evidence="2">CBS 193.32</strain>
    </source>
</reference>
<dbReference type="RefSeq" id="XP_060421815.1">
    <property type="nucleotide sequence ID" value="XM_060576547.1"/>
</dbReference>
<dbReference type="CDD" id="cd00024">
    <property type="entry name" value="CD_CSD"/>
    <property type="match status" value="1"/>
</dbReference>
<evidence type="ECO:0000313" key="2">
    <source>
        <dbReference type="EMBL" id="KAK1657051.1"/>
    </source>
</evidence>
<gene>
    <name evidence="2" type="ORF">BDP55DRAFT_687030</name>
</gene>
<dbReference type="AlphaFoldDB" id="A0AAJ0A5U8"/>
<accession>A0AAJ0A5U8</accession>